<evidence type="ECO:0000256" key="2">
    <source>
        <dbReference type="ARBA" id="ARBA00022475"/>
    </source>
</evidence>
<gene>
    <name evidence="10" type="primary">dacA</name>
    <name evidence="12" type="ORF">CUN48_06420</name>
</gene>
<comment type="catalytic activity">
    <reaction evidence="1 10">
        <text>2 ATP = 3',3'-c-di-AMP + 2 diphosphate</text>
        <dbReference type="Rhea" id="RHEA:35655"/>
        <dbReference type="ChEBI" id="CHEBI:30616"/>
        <dbReference type="ChEBI" id="CHEBI:33019"/>
        <dbReference type="ChEBI" id="CHEBI:71500"/>
        <dbReference type="EC" id="2.7.7.85"/>
    </reaction>
</comment>
<comment type="function">
    <text evidence="10">Catalyzes the condensation of 2 ATP molecules into cyclic di-AMP (c-di-AMP), a second messenger used to regulate differing processes in different bacteria.</text>
</comment>
<feature type="transmembrane region" description="Helical" evidence="10">
    <location>
        <begin position="40"/>
        <end position="60"/>
    </location>
</feature>
<accession>A0A2M8QDJ2</accession>
<comment type="caution">
    <text evidence="10">Lacks conserved residue(s) required for the propagation of feature annotation.</text>
</comment>
<evidence type="ECO:0000256" key="5">
    <source>
        <dbReference type="ARBA" id="ARBA00022695"/>
    </source>
</evidence>
<dbReference type="FunFam" id="3.40.1700.10:FF:000002">
    <property type="entry name" value="Diadenylate cyclase"/>
    <property type="match status" value="1"/>
</dbReference>
<evidence type="ECO:0000313" key="13">
    <source>
        <dbReference type="Proteomes" id="UP000230790"/>
    </source>
</evidence>
<evidence type="ECO:0000259" key="11">
    <source>
        <dbReference type="PROSITE" id="PS51794"/>
    </source>
</evidence>
<proteinExistence type="inferred from homology"/>
<dbReference type="GO" id="GO:0006171">
    <property type="term" value="P:cAMP biosynthetic process"/>
    <property type="evidence" value="ECO:0007669"/>
    <property type="project" value="InterPro"/>
</dbReference>
<dbReference type="GO" id="GO:0106408">
    <property type="term" value="F:diadenylate cyclase activity"/>
    <property type="evidence" value="ECO:0007669"/>
    <property type="project" value="UniProtKB-EC"/>
</dbReference>
<evidence type="ECO:0000256" key="10">
    <source>
        <dbReference type="HAMAP-Rule" id="MF_01499"/>
    </source>
</evidence>
<dbReference type="PIRSF" id="PIRSF004793">
    <property type="entry name" value="UCP004793"/>
    <property type="match status" value="1"/>
</dbReference>
<dbReference type="PROSITE" id="PS51794">
    <property type="entry name" value="DAC"/>
    <property type="match status" value="1"/>
</dbReference>
<dbReference type="Pfam" id="PF02457">
    <property type="entry name" value="DAC"/>
    <property type="match status" value="1"/>
</dbReference>
<dbReference type="PANTHER" id="PTHR34185">
    <property type="entry name" value="DIADENYLATE CYCLASE"/>
    <property type="match status" value="1"/>
</dbReference>
<keyword evidence="6 10" id="KW-0547">Nucleotide-binding</keyword>
<dbReference type="AlphaFoldDB" id="A0A2M8QDJ2"/>
<dbReference type="InterPro" id="IPR036888">
    <property type="entry name" value="DNA_integrity_DisA_N_sf"/>
</dbReference>
<feature type="domain" description="DAC" evidence="11">
    <location>
        <begin position="84"/>
        <end position="242"/>
    </location>
</feature>
<evidence type="ECO:0000256" key="1">
    <source>
        <dbReference type="ARBA" id="ARBA00000877"/>
    </source>
</evidence>
<dbReference type="EMBL" id="PGTN01000032">
    <property type="protein sequence ID" value="PJF47871.1"/>
    <property type="molecule type" value="Genomic_DNA"/>
</dbReference>
<dbReference type="HAMAP" id="MF_01499">
    <property type="entry name" value="DacA"/>
    <property type="match status" value="1"/>
</dbReference>
<evidence type="ECO:0000256" key="9">
    <source>
        <dbReference type="ARBA" id="ARBA00023136"/>
    </source>
</evidence>
<keyword evidence="7 10" id="KW-0067">ATP-binding</keyword>
<comment type="caution">
    <text evidence="12">The sequence shown here is derived from an EMBL/GenBank/DDBJ whole genome shotgun (WGS) entry which is preliminary data.</text>
</comment>
<dbReference type="NCBIfam" id="TIGR00159">
    <property type="entry name" value="diadenylate cyclase CdaA"/>
    <property type="match status" value="1"/>
</dbReference>
<keyword evidence="4 10" id="KW-0812">Transmembrane</keyword>
<name>A0A2M8QDJ2_9CHLR</name>
<feature type="transmembrane region" description="Helical" evidence="10">
    <location>
        <begin position="12"/>
        <end position="33"/>
    </location>
</feature>
<dbReference type="EC" id="2.7.7.85" evidence="10"/>
<dbReference type="SUPFAM" id="SSF143597">
    <property type="entry name" value="YojJ-like"/>
    <property type="match status" value="1"/>
</dbReference>
<evidence type="ECO:0000256" key="3">
    <source>
        <dbReference type="ARBA" id="ARBA00022679"/>
    </source>
</evidence>
<keyword evidence="8 10" id="KW-1133">Transmembrane helix</keyword>
<dbReference type="Gene3D" id="3.40.1700.10">
    <property type="entry name" value="DNA integrity scanning protein, DisA, N-terminal domain"/>
    <property type="match status" value="1"/>
</dbReference>
<dbReference type="InterPro" id="IPR003390">
    <property type="entry name" value="DNA_integrity_scan_DisA_N"/>
</dbReference>
<comment type="subunit">
    <text evidence="10">Probably a homodimer.</text>
</comment>
<evidence type="ECO:0000256" key="6">
    <source>
        <dbReference type="ARBA" id="ARBA00022741"/>
    </source>
</evidence>
<feature type="transmembrane region" description="Helical" evidence="10">
    <location>
        <begin position="66"/>
        <end position="83"/>
    </location>
</feature>
<comment type="similarity">
    <text evidence="10">Belongs to the adenylate cyclase family. DacA/CdaA subfamily.</text>
</comment>
<dbReference type="InterPro" id="IPR050338">
    <property type="entry name" value="DisA"/>
</dbReference>
<keyword evidence="3 10" id="KW-0808">Transferase</keyword>
<protein>
    <recommendedName>
        <fullName evidence="10">Diadenylate cyclase</fullName>
        <shortName evidence="10">DAC</shortName>
        <ecNumber evidence="10">2.7.7.85</ecNumber>
    </recommendedName>
    <alternativeName>
        <fullName evidence="10">Cyclic-di-AMP synthase</fullName>
        <shortName evidence="10">c-di-AMP synthase</shortName>
    </alternativeName>
</protein>
<dbReference type="InterPro" id="IPR034701">
    <property type="entry name" value="CdaA"/>
</dbReference>
<sequence>MTDLIWVIQRLNWLAVIDIALVSLVFFGVLLLVRATQAVPLIRGMLVLGAITLLLGGTAQLPTFNLIMRTALPALLVAVPVIFQPELRRALERLGRVNEMLVAPRRTELEVMVRKISDAAQRLAARRHGALIVIERDTGLQDLIDTGVPLDAELTPDLLLTIFDPHTPLHDGGVIIRHGRVAAAGCVLPLTASTPEDARIGLRHRAGIGVTEGTDAIAVIVSEERGSISIAHNGRLIRRIEPDHLESALIALAQPGIQRAASMLPGFLRAREKQETR</sequence>
<keyword evidence="5 10" id="KW-0548">Nucleotidyltransferase</keyword>
<keyword evidence="2 10" id="KW-1003">Cell membrane</keyword>
<evidence type="ECO:0000256" key="4">
    <source>
        <dbReference type="ARBA" id="ARBA00022692"/>
    </source>
</evidence>
<dbReference type="GO" id="GO:0004016">
    <property type="term" value="F:adenylate cyclase activity"/>
    <property type="evidence" value="ECO:0007669"/>
    <property type="project" value="UniProtKB-UniRule"/>
</dbReference>
<evidence type="ECO:0000256" key="7">
    <source>
        <dbReference type="ARBA" id="ARBA00022840"/>
    </source>
</evidence>
<dbReference type="PANTHER" id="PTHR34185:SF1">
    <property type="entry name" value="DIADENYLATE CYCLASE"/>
    <property type="match status" value="1"/>
</dbReference>
<dbReference type="InterPro" id="IPR014046">
    <property type="entry name" value="C-di-AMP_synthase"/>
</dbReference>
<dbReference type="GO" id="GO:0005524">
    <property type="term" value="F:ATP binding"/>
    <property type="evidence" value="ECO:0007669"/>
    <property type="project" value="UniProtKB-UniRule"/>
</dbReference>
<organism evidence="12 13">
    <name type="scientific">Candidatus Thermofonsia Clade 3 bacterium</name>
    <dbReference type="NCBI Taxonomy" id="2364212"/>
    <lineage>
        <taxon>Bacteria</taxon>
        <taxon>Bacillati</taxon>
        <taxon>Chloroflexota</taxon>
        <taxon>Candidatus Thermofontia</taxon>
        <taxon>Candidatus Thermofonsia Clade 3</taxon>
    </lineage>
</organism>
<evidence type="ECO:0000313" key="12">
    <source>
        <dbReference type="EMBL" id="PJF47871.1"/>
    </source>
</evidence>
<reference evidence="12 13" key="1">
    <citation type="submission" date="2017-11" db="EMBL/GenBank/DDBJ databases">
        <title>Evolution of Phototrophy in the Chloroflexi Phylum Driven by Horizontal Gene Transfer.</title>
        <authorList>
            <person name="Ward L.M."/>
            <person name="Hemp J."/>
            <person name="Shih P.M."/>
            <person name="Mcglynn S.E."/>
            <person name="Fischer W."/>
        </authorList>
    </citation>
    <scope>NUCLEOTIDE SEQUENCE [LARGE SCALE GENOMIC DNA]</scope>
    <source>
        <strain evidence="12">JP3_7</strain>
    </source>
</reference>
<keyword evidence="9 10" id="KW-0472">Membrane</keyword>
<dbReference type="Proteomes" id="UP000230790">
    <property type="component" value="Unassembled WGS sequence"/>
</dbReference>
<evidence type="ECO:0000256" key="8">
    <source>
        <dbReference type="ARBA" id="ARBA00022989"/>
    </source>
</evidence>